<sequence>MLSKFVAELVEDDVPLMSSAGLPLVDDEVGVISADPETEGPGKRYVVGHQPDWLALLLGESPTQFLYVQGWPDLQIVE</sequence>
<keyword evidence="2" id="KW-1185">Reference proteome</keyword>
<accession>A0ABP7J9I8</accession>
<protein>
    <submittedName>
        <fullName evidence="1">Uncharacterized protein</fullName>
    </submittedName>
</protein>
<gene>
    <name evidence="1" type="ORF">GCM10022403_083330</name>
</gene>
<proteinExistence type="predicted"/>
<evidence type="ECO:0000313" key="2">
    <source>
        <dbReference type="Proteomes" id="UP001501009"/>
    </source>
</evidence>
<name>A0ABP7J9I8_9ACTN</name>
<evidence type="ECO:0000313" key="1">
    <source>
        <dbReference type="EMBL" id="GAA3838158.1"/>
    </source>
</evidence>
<comment type="caution">
    <text evidence="1">The sequence shown here is derived from an EMBL/GenBank/DDBJ whole genome shotgun (WGS) entry which is preliminary data.</text>
</comment>
<dbReference type="Proteomes" id="UP001501009">
    <property type="component" value="Unassembled WGS sequence"/>
</dbReference>
<reference evidence="2" key="1">
    <citation type="journal article" date="2019" name="Int. J. Syst. Evol. Microbiol.">
        <title>The Global Catalogue of Microorganisms (GCM) 10K type strain sequencing project: providing services to taxonomists for standard genome sequencing and annotation.</title>
        <authorList>
            <consortium name="The Broad Institute Genomics Platform"/>
            <consortium name="The Broad Institute Genome Sequencing Center for Infectious Disease"/>
            <person name="Wu L."/>
            <person name="Ma J."/>
        </authorList>
    </citation>
    <scope>NUCLEOTIDE SEQUENCE [LARGE SCALE GENOMIC DNA]</scope>
    <source>
        <strain evidence="2">JCM 17138</strain>
    </source>
</reference>
<organism evidence="1 2">
    <name type="scientific">Streptomyces coacervatus</name>
    <dbReference type="NCBI Taxonomy" id="647381"/>
    <lineage>
        <taxon>Bacteria</taxon>
        <taxon>Bacillati</taxon>
        <taxon>Actinomycetota</taxon>
        <taxon>Actinomycetes</taxon>
        <taxon>Kitasatosporales</taxon>
        <taxon>Streptomycetaceae</taxon>
        <taxon>Streptomyces</taxon>
    </lineage>
</organism>
<dbReference type="EMBL" id="BAABDE010000034">
    <property type="protein sequence ID" value="GAA3838158.1"/>
    <property type="molecule type" value="Genomic_DNA"/>
</dbReference>